<dbReference type="RefSeq" id="WP_135585569.1">
    <property type="nucleotide sequence ID" value="NZ_RQGO01000027.1"/>
</dbReference>
<dbReference type="AlphaFoldDB" id="A0A4Z1AA76"/>
<dbReference type="EMBL" id="RQGP01000020">
    <property type="protein sequence ID" value="TGL92079.1"/>
    <property type="molecule type" value="Genomic_DNA"/>
</dbReference>
<dbReference type="OrthoDB" id="334600at2"/>
<protein>
    <submittedName>
        <fullName evidence="1">Uncharacterized protein</fullName>
    </submittedName>
</protein>
<accession>A0A4Z1AA76</accession>
<keyword evidence="2" id="KW-1185">Reference proteome</keyword>
<dbReference type="Proteomes" id="UP000298263">
    <property type="component" value="Unassembled WGS sequence"/>
</dbReference>
<evidence type="ECO:0000313" key="1">
    <source>
        <dbReference type="EMBL" id="TGL92079.1"/>
    </source>
</evidence>
<sequence>MNFFRIVFSFLIYIFLGLTNLLAGSNVVRWQSCFQTNCISFDLPSKWYLSERRSNGTSTKFDHFKTSPLKDELGREITPAVVILFKESETKYPLHPTIFHTESKRFSAITNVRKSYSLQKKSNSENTYQFVGVFGSFKDKEDIVLQHYITTTEDRFGMTILVTCYESVYPQIEKDLNLFLDSMSFGKRTIPWSFQNPEEQIFKAKELETSALARLKTKKSEEIEIALDELSDSCDLGSVSACEMFTTLLNLGR</sequence>
<comment type="caution">
    <text evidence="1">The sequence shown here is derived from an EMBL/GenBank/DDBJ whole genome shotgun (WGS) entry which is preliminary data.</text>
</comment>
<evidence type="ECO:0000313" key="2">
    <source>
        <dbReference type="Proteomes" id="UP000298263"/>
    </source>
</evidence>
<gene>
    <name evidence="1" type="ORF">EHQ69_08885</name>
</gene>
<organism evidence="1 2">
    <name type="scientific">Leptospira congkakensis</name>
    <dbReference type="NCBI Taxonomy" id="2484932"/>
    <lineage>
        <taxon>Bacteria</taxon>
        <taxon>Pseudomonadati</taxon>
        <taxon>Spirochaetota</taxon>
        <taxon>Spirochaetia</taxon>
        <taxon>Leptospirales</taxon>
        <taxon>Leptospiraceae</taxon>
        <taxon>Leptospira</taxon>
    </lineage>
</organism>
<name>A0A4Z1AA76_9LEPT</name>
<proteinExistence type="predicted"/>
<reference evidence="1" key="1">
    <citation type="journal article" date="2019" name="PLoS Negl. Trop. Dis.">
        <title>Revisiting the worldwide diversity of Leptospira species in the environment.</title>
        <authorList>
            <person name="Vincent A.T."/>
            <person name="Schiettekatte O."/>
            <person name="Bourhy P."/>
            <person name="Veyrier F.J."/>
            <person name="Picardeau M."/>
        </authorList>
    </citation>
    <scope>NUCLEOTIDE SEQUENCE [LARGE SCALE GENOMIC DNA]</scope>
    <source>
        <strain evidence="1">201702422</strain>
    </source>
</reference>